<dbReference type="EMBL" id="JAHUTI010091675">
    <property type="protein sequence ID" value="MED6262150.1"/>
    <property type="molecule type" value="Genomic_DNA"/>
</dbReference>
<name>A0ABU7CK63_9TELE</name>
<gene>
    <name evidence="1" type="ORF">ATANTOWER_015252</name>
</gene>
<organism evidence="1 2">
    <name type="scientific">Ataeniobius toweri</name>
    <dbReference type="NCBI Taxonomy" id="208326"/>
    <lineage>
        <taxon>Eukaryota</taxon>
        <taxon>Metazoa</taxon>
        <taxon>Chordata</taxon>
        <taxon>Craniata</taxon>
        <taxon>Vertebrata</taxon>
        <taxon>Euteleostomi</taxon>
        <taxon>Actinopterygii</taxon>
        <taxon>Neopterygii</taxon>
        <taxon>Teleostei</taxon>
        <taxon>Neoteleostei</taxon>
        <taxon>Acanthomorphata</taxon>
        <taxon>Ovalentaria</taxon>
        <taxon>Atherinomorphae</taxon>
        <taxon>Cyprinodontiformes</taxon>
        <taxon>Goodeidae</taxon>
        <taxon>Ataeniobius</taxon>
    </lineage>
</organism>
<keyword evidence="2" id="KW-1185">Reference proteome</keyword>
<evidence type="ECO:0000313" key="1">
    <source>
        <dbReference type="EMBL" id="MED6262150.1"/>
    </source>
</evidence>
<dbReference type="Proteomes" id="UP001345963">
    <property type="component" value="Unassembled WGS sequence"/>
</dbReference>
<evidence type="ECO:0000313" key="2">
    <source>
        <dbReference type="Proteomes" id="UP001345963"/>
    </source>
</evidence>
<comment type="caution">
    <text evidence="1">The sequence shown here is derived from an EMBL/GenBank/DDBJ whole genome shotgun (WGS) entry which is preliminary data.</text>
</comment>
<accession>A0ABU7CK63</accession>
<sequence>MGEKWGVVVVVGDLQGVWARSVQATPSEVVGNDDIGHSVKHNLDVPRICGAGHVTVDFLIWRAVLALELCLDVSCCVLIGVGSCTGGEKKLNLNLILQDFRF</sequence>
<proteinExistence type="predicted"/>
<reference evidence="1 2" key="1">
    <citation type="submission" date="2021-07" db="EMBL/GenBank/DDBJ databases">
        <authorList>
            <person name="Palmer J.M."/>
        </authorList>
    </citation>
    <scope>NUCLEOTIDE SEQUENCE [LARGE SCALE GENOMIC DNA]</scope>
    <source>
        <strain evidence="1 2">AT_MEX2019</strain>
        <tissue evidence="1">Muscle</tissue>
    </source>
</reference>
<protein>
    <submittedName>
        <fullName evidence="1">Uncharacterized protein</fullName>
    </submittedName>
</protein>